<name>A0ABY5ZVZ0_9BURK</name>
<keyword evidence="2" id="KW-1185">Reference proteome</keyword>
<evidence type="ECO:0000313" key="1">
    <source>
        <dbReference type="EMBL" id="UXC18158.1"/>
    </source>
</evidence>
<gene>
    <name evidence="1" type="ORF">N4T19_21120</name>
</gene>
<protein>
    <submittedName>
        <fullName evidence="1">Uncharacterized protein</fullName>
    </submittedName>
</protein>
<organism evidence="1 2">
    <name type="scientific">Comamonas squillarum</name>
    <dbReference type="NCBI Taxonomy" id="2977320"/>
    <lineage>
        <taxon>Bacteria</taxon>
        <taxon>Pseudomonadati</taxon>
        <taxon>Pseudomonadota</taxon>
        <taxon>Betaproteobacteria</taxon>
        <taxon>Burkholderiales</taxon>
        <taxon>Comamonadaceae</taxon>
        <taxon>Comamonas</taxon>
    </lineage>
</organism>
<accession>A0ABY5ZVZ0</accession>
<sequence>MFNIFRSKRTKVQQLIADHGFDEAVNVVAQDVIAKLPSRASAYQFLLQELDGASRGNEQSQRMASESGIPEEHYRGALERDAPEVNEAHNHITNYAMQLMPEQALTARFRVAIDVEVMKHFEFGRFSHLFGREEVHASAGRKNYTIEPNGFTVQDSDSGDELVAVIRDGMFHGVIRMSHTGQQGPLAPWPVGKNPFEDENHFFGNGLSPQGPWSFSIKPSAPFSQILNEARAAYAATESKKLFREKKAIKSGPTLTDVVQKSTQTGFCFWDINDDLGKNAHHIMASSKQVQMAYAYARLAAMTALYLQGVAPKEARDHANAFFASVQQQTDSSLEFQERAGAEAVSYMSTYHHGFTGLFIKAIYKMFRSCEPASERVPDEIFIPAVLDFMYAQQQAART</sequence>
<dbReference type="RefSeq" id="WP_260718945.1">
    <property type="nucleotide sequence ID" value="NZ_CP104377.1"/>
</dbReference>
<reference evidence="1" key="1">
    <citation type="submission" date="2022-09" db="EMBL/GenBank/DDBJ databases">
        <title>Bacterial diversity in gut of crayfish and pufferfish.</title>
        <authorList>
            <person name="Huang Y."/>
        </authorList>
    </citation>
    <scope>NUCLEOTIDE SEQUENCE</scope>
    <source>
        <strain evidence="1">PR12</strain>
    </source>
</reference>
<dbReference type="Proteomes" id="UP001058290">
    <property type="component" value="Chromosome"/>
</dbReference>
<dbReference type="EMBL" id="CP104377">
    <property type="protein sequence ID" value="UXC18158.1"/>
    <property type="molecule type" value="Genomic_DNA"/>
</dbReference>
<evidence type="ECO:0000313" key="2">
    <source>
        <dbReference type="Proteomes" id="UP001058290"/>
    </source>
</evidence>
<proteinExistence type="predicted"/>